<dbReference type="PRINTS" id="PR00359">
    <property type="entry name" value="BP450"/>
</dbReference>
<dbReference type="GO" id="GO:0016705">
    <property type="term" value="F:oxidoreductase activity, acting on paired donors, with incorporation or reduction of molecular oxygen"/>
    <property type="evidence" value="ECO:0007669"/>
    <property type="project" value="InterPro"/>
</dbReference>
<dbReference type="InterPro" id="IPR002397">
    <property type="entry name" value="Cyt_P450_B"/>
</dbReference>
<dbReference type="Proteomes" id="UP000552757">
    <property type="component" value="Unassembled WGS sequence"/>
</dbReference>
<comment type="similarity">
    <text evidence="1">Belongs to the cytochrome P450 family.</text>
</comment>
<dbReference type="InterPro" id="IPR001128">
    <property type="entry name" value="Cyt_P450"/>
</dbReference>
<dbReference type="PANTHER" id="PTHR46696:SF1">
    <property type="entry name" value="CYTOCHROME P450 YJIB-RELATED"/>
    <property type="match status" value="1"/>
</dbReference>
<dbReference type="RefSeq" id="WP_183955306.1">
    <property type="nucleotide sequence ID" value="NZ_JACIEB010000004.1"/>
</dbReference>
<dbReference type="PANTHER" id="PTHR46696">
    <property type="entry name" value="P450, PUTATIVE (EUROFUNG)-RELATED"/>
    <property type="match status" value="1"/>
</dbReference>
<dbReference type="AlphaFoldDB" id="A0A7W6GNE0"/>
<proteinExistence type="inferred from homology"/>
<dbReference type="SUPFAM" id="SSF48264">
    <property type="entry name" value="Cytochrome P450"/>
    <property type="match status" value="1"/>
</dbReference>
<dbReference type="Pfam" id="PF00067">
    <property type="entry name" value="p450"/>
    <property type="match status" value="1"/>
</dbReference>
<keyword evidence="3" id="KW-1185">Reference proteome</keyword>
<reference evidence="2 3" key="1">
    <citation type="submission" date="2020-08" db="EMBL/GenBank/DDBJ databases">
        <title>Genomic Encyclopedia of Type Strains, Phase IV (KMG-IV): sequencing the most valuable type-strain genomes for metagenomic binning, comparative biology and taxonomic classification.</title>
        <authorList>
            <person name="Goeker M."/>
        </authorList>
    </citation>
    <scope>NUCLEOTIDE SEQUENCE [LARGE SCALE GENOMIC DNA]</scope>
    <source>
        <strain evidence="2 3">DSM 29348</strain>
    </source>
</reference>
<protein>
    <submittedName>
        <fullName evidence="2">Cytochrome P450</fullName>
    </submittedName>
</protein>
<gene>
    <name evidence="2" type="ORF">GGR44_001879</name>
</gene>
<dbReference type="InterPro" id="IPR036396">
    <property type="entry name" value="Cyt_P450_sf"/>
</dbReference>
<evidence type="ECO:0000256" key="1">
    <source>
        <dbReference type="ARBA" id="ARBA00010617"/>
    </source>
</evidence>
<dbReference type="EMBL" id="JACIEB010000004">
    <property type="protein sequence ID" value="MBB3982216.1"/>
    <property type="molecule type" value="Genomic_DNA"/>
</dbReference>
<sequence length="410" mass="46198">MTDRIRFDPYDPAVHARGPDAFAAMASRCPVYHYNGRFDFFVASDPADVREGILRDPATWTIEEGSSPKLLPPEQRTALMDDTAYHNKVRFVMQRGFSPRELARLHETVQRLADELIDAMLADPQGRGDLFERFVMPLPARLMCVMLGVPEADHMLYKEWADAYFYDILNDAGTGMSVDSLAQVSTPVFAELARRRALLADRGLEPDLALLGAELPHDFLSRFMCDRIDGRYLRDDEILSVMLGIIVGGNETTMNLIGNLLSRLLGDRALWEQVRADRKLVDAAIEESLRIDPPVIGLFRAARHDTTLGGVAVPAHAKVFYNIAAANRDPAIFTEPDTFRLDRPRAQMRHHVAFAGGNHSCIGEPLVRMEVRAVLNRLLDRMPDLDLDGEPRRAAGFNVCGWNYLPMRWR</sequence>
<comment type="caution">
    <text evidence="2">The sequence shown here is derived from an EMBL/GenBank/DDBJ whole genome shotgun (WGS) entry which is preliminary data.</text>
</comment>
<evidence type="ECO:0000313" key="2">
    <source>
        <dbReference type="EMBL" id="MBB3982216.1"/>
    </source>
</evidence>
<dbReference type="GO" id="GO:0004497">
    <property type="term" value="F:monooxygenase activity"/>
    <property type="evidence" value="ECO:0007669"/>
    <property type="project" value="InterPro"/>
</dbReference>
<accession>A0A7W6GNE0</accession>
<organism evidence="2 3">
    <name type="scientific">Sphingobium fontiphilum</name>
    <dbReference type="NCBI Taxonomy" id="944425"/>
    <lineage>
        <taxon>Bacteria</taxon>
        <taxon>Pseudomonadati</taxon>
        <taxon>Pseudomonadota</taxon>
        <taxon>Alphaproteobacteria</taxon>
        <taxon>Sphingomonadales</taxon>
        <taxon>Sphingomonadaceae</taxon>
        <taxon>Sphingobium</taxon>
    </lineage>
</organism>
<dbReference type="PRINTS" id="PR00385">
    <property type="entry name" value="P450"/>
</dbReference>
<dbReference type="Gene3D" id="1.10.630.10">
    <property type="entry name" value="Cytochrome P450"/>
    <property type="match status" value="1"/>
</dbReference>
<evidence type="ECO:0000313" key="3">
    <source>
        <dbReference type="Proteomes" id="UP000552757"/>
    </source>
</evidence>
<dbReference type="GO" id="GO:0020037">
    <property type="term" value="F:heme binding"/>
    <property type="evidence" value="ECO:0007669"/>
    <property type="project" value="InterPro"/>
</dbReference>
<dbReference type="GO" id="GO:0005506">
    <property type="term" value="F:iron ion binding"/>
    <property type="evidence" value="ECO:0007669"/>
    <property type="project" value="InterPro"/>
</dbReference>
<name>A0A7W6GNE0_9SPHN</name>